<evidence type="ECO:0000256" key="6">
    <source>
        <dbReference type="ARBA" id="ARBA00022692"/>
    </source>
</evidence>
<evidence type="ECO:0000256" key="7">
    <source>
        <dbReference type="ARBA" id="ARBA00022777"/>
    </source>
</evidence>
<dbReference type="PRINTS" id="PR00344">
    <property type="entry name" value="BCTRLSENSOR"/>
</dbReference>
<dbReference type="CDD" id="cd00082">
    <property type="entry name" value="HisKA"/>
    <property type="match status" value="1"/>
</dbReference>
<keyword evidence="15" id="KW-1185">Reference proteome</keyword>
<keyword evidence="6 11" id="KW-0812">Transmembrane</keyword>
<dbReference type="Gene3D" id="1.10.287.130">
    <property type="match status" value="1"/>
</dbReference>
<dbReference type="GO" id="GO:0016301">
    <property type="term" value="F:kinase activity"/>
    <property type="evidence" value="ECO:0007669"/>
    <property type="project" value="UniProtKB-KW"/>
</dbReference>
<evidence type="ECO:0000256" key="11">
    <source>
        <dbReference type="SAM" id="Phobius"/>
    </source>
</evidence>
<dbReference type="SUPFAM" id="SSF158472">
    <property type="entry name" value="HAMP domain-like"/>
    <property type="match status" value="1"/>
</dbReference>
<dbReference type="SUPFAM" id="SSF55874">
    <property type="entry name" value="ATPase domain of HSP90 chaperone/DNA topoisomerase II/histidine kinase"/>
    <property type="match status" value="1"/>
</dbReference>
<dbReference type="CDD" id="cd06225">
    <property type="entry name" value="HAMP"/>
    <property type="match status" value="1"/>
</dbReference>
<comment type="catalytic activity">
    <reaction evidence="1">
        <text>ATP + protein L-histidine = ADP + protein N-phospho-L-histidine.</text>
        <dbReference type="EC" id="2.7.13.3"/>
    </reaction>
</comment>
<dbReference type="Gene3D" id="6.10.340.10">
    <property type="match status" value="1"/>
</dbReference>
<dbReference type="PANTHER" id="PTHR45528:SF8">
    <property type="entry name" value="HISTIDINE KINASE"/>
    <property type="match status" value="1"/>
</dbReference>
<dbReference type="InterPro" id="IPR005467">
    <property type="entry name" value="His_kinase_dom"/>
</dbReference>
<proteinExistence type="predicted"/>
<dbReference type="InterPro" id="IPR004358">
    <property type="entry name" value="Sig_transdc_His_kin-like_C"/>
</dbReference>
<dbReference type="PROSITE" id="PS50885">
    <property type="entry name" value="HAMP"/>
    <property type="match status" value="1"/>
</dbReference>
<protein>
    <recommendedName>
        <fullName evidence="3">histidine kinase</fullName>
        <ecNumber evidence="3">2.7.13.3</ecNumber>
    </recommendedName>
</protein>
<evidence type="ECO:0000256" key="3">
    <source>
        <dbReference type="ARBA" id="ARBA00012438"/>
    </source>
</evidence>
<dbReference type="EC" id="2.7.13.3" evidence="3"/>
<evidence type="ECO:0000256" key="5">
    <source>
        <dbReference type="ARBA" id="ARBA00022679"/>
    </source>
</evidence>
<evidence type="ECO:0000256" key="8">
    <source>
        <dbReference type="ARBA" id="ARBA00022989"/>
    </source>
</evidence>
<dbReference type="InterPro" id="IPR003661">
    <property type="entry name" value="HisK_dim/P_dom"/>
</dbReference>
<comment type="subcellular location">
    <subcellularLocation>
        <location evidence="2">Membrane</location>
        <topology evidence="2">Multi-pass membrane protein</topology>
    </subcellularLocation>
</comment>
<sequence length="522" mass="59497">MKIRFSLFWLVKPLIWLMKPVFWLMKKLFWPIKQLSGPLKKASRAIRSRIEASIRMQMILTFTICLLLSMLISSVTSAFLADYTKKARIEYTRGQYQIDEAARYIAERLAEDPSLRSDDKTVQEIIDDTVGEHNYKIIIADVDGKVLYKSKNAQETQIDLYSLIKKVMGPAAVQDNRGQPLEYSSFYPSQVDQTEVYVIGTGVPEANIVYRSNVDLLVMLAAVIVFVGVFGISFQMLTRKKMKYIEELAAGLRVISTGNLDFRVVSKGSDELASFADNINSMAEELKCKIEEERKAEKTKNELITNISHDLRTPLTSIMGYLKLVGDKKYEDDKQLEDYINIAYGKSEKLKTLIDDLFEYTKISNQGIRLNITDVNINELMEQLIEELVPAGEENGLEFVKQIPHEKMIVRVDADLIARVFENLLMNAVRYSYKPGKILVRIYRQQDKALLCIENNGDPIPLEELPNLFNRFYRLEKSRSSGTGGSGLGLAIAKNIVDLHHGDIWAECEENRIKFFVGLPLG</sequence>
<organism evidence="14 15">
    <name type="scientific">Lutispora saccharofermentans</name>
    <dbReference type="NCBI Taxonomy" id="3024236"/>
    <lineage>
        <taxon>Bacteria</taxon>
        <taxon>Bacillati</taxon>
        <taxon>Bacillota</taxon>
        <taxon>Clostridia</taxon>
        <taxon>Lutisporales</taxon>
        <taxon>Lutisporaceae</taxon>
        <taxon>Lutispora</taxon>
    </lineage>
</organism>
<feature type="domain" description="Histidine kinase" evidence="12">
    <location>
        <begin position="306"/>
        <end position="522"/>
    </location>
</feature>
<feature type="domain" description="HAMP" evidence="13">
    <location>
        <begin position="239"/>
        <end position="291"/>
    </location>
</feature>
<dbReference type="PROSITE" id="PS50109">
    <property type="entry name" value="HIS_KIN"/>
    <property type="match status" value="1"/>
</dbReference>
<dbReference type="InterPro" id="IPR050398">
    <property type="entry name" value="HssS/ArlS-like"/>
</dbReference>
<dbReference type="Proteomes" id="UP001651880">
    <property type="component" value="Unassembled WGS sequence"/>
</dbReference>
<name>A0ABT1NJC8_9FIRM</name>
<dbReference type="InterPro" id="IPR003594">
    <property type="entry name" value="HATPase_dom"/>
</dbReference>
<dbReference type="SUPFAM" id="SSF47384">
    <property type="entry name" value="Homodimeric domain of signal transducing histidine kinase"/>
    <property type="match status" value="1"/>
</dbReference>
<evidence type="ECO:0000256" key="9">
    <source>
        <dbReference type="ARBA" id="ARBA00023012"/>
    </source>
</evidence>
<keyword evidence="8 11" id="KW-1133">Transmembrane helix</keyword>
<evidence type="ECO:0000256" key="4">
    <source>
        <dbReference type="ARBA" id="ARBA00022553"/>
    </source>
</evidence>
<evidence type="ECO:0000256" key="2">
    <source>
        <dbReference type="ARBA" id="ARBA00004141"/>
    </source>
</evidence>
<reference evidence="14 15" key="1">
    <citation type="submission" date="2021-10" db="EMBL/GenBank/DDBJ databases">
        <title>Lutispora strain m25 sp. nov., a thermophilic, non-spore-forming bacterium isolated from a lab-scale methanogenic bioreactor digesting anaerobic sludge.</title>
        <authorList>
            <person name="El Houari A."/>
            <person name="Mcdonald J."/>
        </authorList>
    </citation>
    <scope>NUCLEOTIDE SEQUENCE [LARGE SCALE GENOMIC DNA]</scope>
    <source>
        <strain evidence="15">m25</strain>
    </source>
</reference>
<accession>A0ABT1NJC8</accession>
<evidence type="ECO:0000256" key="10">
    <source>
        <dbReference type="ARBA" id="ARBA00023136"/>
    </source>
</evidence>
<dbReference type="InterPro" id="IPR036890">
    <property type="entry name" value="HATPase_C_sf"/>
</dbReference>
<dbReference type="InterPro" id="IPR003660">
    <property type="entry name" value="HAMP_dom"/>
</dbReference>
<keyword evidence="5" id="KW-0808">Transferase</keyword>
<evidence type="ECO:0000259" key="13">
    <source>
        <dbReference type="PROSITE" id="PS50885"/>
    </source>
</evidence>
<evidence type="ECO:0000313" key="14">
    <source>
        <dbReference type="EMBL" id="MCQ1531328.1"/>
    </source>
</evidence>
<dbReference type="EMBL" id="JAJEKE010000021">
    <property type="protein sequence ID" value="MCQ1531328.1"/>
    <property type="molecule type" value="Genomic_DNA"/>
</dbReference>
<comment type="caution">
    <text evidence="14">The sequence shown here is derived from an EMBL/GenBank/DDBJ whole genome shotgun (WGS) entry which is preliminary data.</text>
</comment>
<keyword evidence="7 14" id="KW-0418">Kinase</keyword>
<dbReference type="RefSeq" id="WP_255228858.1">
    <property type="nucleotide sequence ID" value="NZ_JAJEKE010000021.1"/>
</dbReference>
<dbReference type="Gene3D" id="3.30.565.10">
    <property type="entry name" value="Histidine kinase-like ATPase, C-terminal domain"/>
    <property type="match status" value="1"/>
</dbReference>
<dbReference type="SMART" id="SM00387">
    <property type="entry name" value="HATPase_c"/>
    <property type="match status" value="1"/>
</dbReference>
<keyword evidence="4" id="KW-0597">Phosphoprotein</keyword>
<keyword evidence="9" id="KW-0902">Two-component regulatory system</keyword>
<dbReference type="PANTHER" id="PTHR45528">
    <property type="entry name" value="SENSOR HISTIDINE KINASE CPXA"/>
    <property type="match status" value="1"/>
</dbReference>
<keyword evidence="10 11" id="KW-0472">Membrane</keyword>
<evidence type="ECO:0000313" key="15">
    <source>
        <dbReference type="Proteomes" id="UP001651880"/>
    </source>
</evidence>
<gene>
    <name evidence="14" type="ORF">LJD61_17525</name>
</gene>
<dbReference type="InterPro" id="IPR036097">
    <property type="entry name" value="HisK_dim/P_sf"/>
</dbReference>
<evidence type="ECO:0000259" key="12">
    <source>
        <dbReference type="PROSITE" id="PS50109"/>
    </source>
</evidence>
<evidence type="ECO:0000256" key="1">
    <source>
        <dbReference type="ARBA" id="ARBA00000085"/>
    </source>
</evidence>
<dbReference type="SMART" id="SM00388">
    <property type="entry name" value="HisKA"/>
    <property type="match status" value="1"/>
</dbReference>
<feature type="transmembrane region" description="Helical" evidence="11">
    <location>
        <begin position="216"/>
        <end position="237"/>
    </location>
</feature>
<dbReference type="Pfam" id="PF00512">
    <property type="entry name" value="HisKA"/>
    <property type="match status" value="1"/>
</dbReference>
<dbReference type="Pfam" id="PF02518">
    <property type="entry name" value="HATPase_c"/>
    <property type="match status" value="1"/>
</dbReference>